<reference evidence="7 9" key="3">
    <citation type="submission" date="2019-12" db="EMBL/GenBank/DDBJ databases">
        <title>Whole-genome sequencing of Allorhizobium vitis.</title>
        <authorList>
            <person name="Gan H.M."/>
            <person name="Szegedi E."/>
            <person name="Burr T."/>
            <person name="Savka M.A."/>
        </authorList>
    </citation>
    <scope>NUCLEOTIDE SEQUENCE [LARGE SCALE GENOMIC DNA]</scope>
    <source>
        <strain evidence="5 9">CG415</strain>
        <strain evidence="4 7">CG989</strain>
    </source>
</reference>
<dbReference type="Proteomes" id="UP000436692">
    <property type="component" value="Unassembled WGS sequence"/>
</dbReference>
<dbReference type="Proteomes" id="UP000655037">
    <property type="component" value="Unassembled WGS sequence"/>
</dbReference>
<accession>A0A120DCX8</accession>
<dbReference type="EMBL" id="WPHM01000014">
    <property type="protein sequence ID" value="MUZ60158.1"/>
    <property type="molecule type" value="Genomic_DNA"/>
</dbReference>
<proteinExistence type="predicted"/>
<evidence type="ECO:0000313" key="8">
    <source>
        <dbReference type="Proteomes" id="UP000436911"/>
    </source>
</evidence>
<evidence type="ECO:0000313" key="1">
    <source>
        <dbReference type="EMBL" id="KAA3522417.1"/>
    </source>
</evidence>
<dbReference type="GeneID" id="60684695"/>
<evidence type="ECO:0000313" key="5">
    <source>
        <dbReference type="EMBL" id="MVA59197.1"/>
    </source>
</evidence>
<dbReference type="EMBL" id="QUSG01000018">
    <property type="protein sequence ID" value="KAA3522417.1"/>
    <property type="molecule type" value="Genomic_DNA"/>
</dbReference>
<reference evidence="3 6" key="2">
    <citation type="submission" date="2019-11" db="EMBL/GenBank/DDBJ databases">
        <title>Whole-genome sequencing of Allorhizobium vitis.</title>
        <authorList>
            <person name="Gan H.M."/>
            <person name="Savka M.A."/>
        </authorList>
    </citation>
    <scope>NUCLEOTIDE SEQUENCE [LARGE SCALE GENOMIC DNA]</scope>
    <source>
        <strain evidence="3 6">AB4</strain>
    </source>
</reference>
<evidence type="ECO:0000313" key="9">
    <source>
        <dbReference type="Proteomes" id="UP000440716"/>
    </source>
</evidence>
<evidence type="ECO:0000313" key="6">
    <source>
        <dbReference type="Proteomes" id="UP000175993"/>
    </source>
</evidence>
<gene>
    <name evidence="3" type="ORF">BBI04_019890</name>
    <name evidence="1" type="ORF">DXT89_21680</name>
    <name evidence="5" type="ORF">GOZ88_24135</name>
    <name evidence="4" type="ORF">GOZ95_22260</name>
    <name evidence="2" type="ORF">IEI95_001325</name>
</gene>
<dbReference type="Gene3D" id="1.10.287.160">
    <property type="entry name" value="HR1 repeat"/>
    <property type="match status" value="1"/>
</dbReference>
<evidence type="ECO:0000313" key="4">
    <source>
        <dbReference type="EMBL" id="MUZ60158.1"/>
    </source>
</evidence>
<geneLocation type="plasmid" evidence="2">
    <name>unnamed2</name>
</geneLocation>
<name>A0A120DCX8_AGRVI</name>
<dbReference type="GO" id="GO:0045892">
    <property type="term" value="P:negative regulation of DNA-templated transcription"/>
    <property type="evidence" value="ECO:0007669"/>
    <property type="project" value="InterPro"/>
</dbReference>
<dbReference type="Proteomes" id="UP000436911">
    <property type="component" value="Unassembled WGS sequence"/>
</dbReference>
<protein>
    <submittedName>
        <fullName evidence="5">Transcriptional regulator</fullName>
    </submittedName>
    <submittedName>
        <fullName evidence="2">Transcriptional repressor TraM</fullName>
    </submittedName>
</protein>
<keyword evidence="2" id="KW-0614">Plasmid</keyword>
<reference evidence="1 8" key="1">
    <citation type="submission" date="2018-08" db="EMBL/GenBank/DDBJ databases">
        <title>Genome sequencing of Agrobacterium vitis strain ICMP 10754.</title>
        <authorList>
            <person name="Visnovsky S.B."/>
            <person name="Pitman A.R."/>
        </authorList>
    </citation>
    <scope>NUCLEOTIDE SEQUENCE [LARGE SCALE GENOMIC DNA]</scope>
    <source>
        <strain evidence="1 8">ICMP 10754</strain>
    </source>
</reference>
<evidence type="ECO:0000313" key="3">
    <source>
        <dbReference type="EMBL" id="MUP07050.1"/>
    </source>
</evidence>
<dbReference type="RefSeq" id="WP_060716563.1">
    <property type="nucleotide sequence ID" value="NZ_CP055267.1"/>
</dbReference>
<sequence length="102" mass="11302">MELEDAIVTNRVELRPLIGLTRGLPPADLEAITIDAIRTHRQLVEKADELFQALPETYKTGKEAGGPQHIRYIEASIEMHAQMSALNTLISILGFIPKVVVN</sequence>
<comment type="caution">
    <text evidence="5">The sequence shown here is derived from an EMBL/GenBank/DDBJ whole genome shotgun (WGS) entry which is preliminary data.</text>
</comment>
<dbReference type="Proteomes" id="UP000440716">
    <property type="component" value="Unassembled WGS sequence"/>
</dbReference>
<dbReference type="PIRSF" id="PIRSF017930">
    <property type="entry name" value="Transcript_repress_TraM"/>
    <property type="match status" value="1"/>
</dbReference>
<dbReference type="InterPro" id="IPR015309">
    <property type="entry name" value="Tscrpt_rep_TraM"/>
</dbReference>
<dbReference type="InterPro" id="IPR036336">
    <property type="entry name" value="Tscrpt_rep_TraM_sf"/>
</dbReference>
<dbReference type="AlphaFoldDB" id="A0A120DCX8"/>
<dbReference type="EMBL" id="WPHU01000014">
    <property type="protein sequence ID" value="MVA59197.1"/>
    <property type="molecule type" value="Genomic_DNA"/>
</dbReference>
<evidence type="ECO:0000313" key="7">
    <source>
        <dbReference type="Proteomes" id="UP000436692"/>
    </source>
</evidence>
<dbReference type="Proteomes" id="UP000175993">
    <property type="component" value="Unassembled WGS sequence"/>
</dbReference>
<dbReference type="EMBL" id="JACXXJ020000002">
    <property type="protein sequence ID" value="MBF2712903.1"/>
    <property type="molecule type" value="Genomic_DNA"/>
</dbReference>
<reference evidence="2" key="4">
    <citation type="submission" date="2020-11" db="EMBL/GenBank/DDBJ databases">
        <title>Agrobacterium vitis strain K377 genome.</title>
        <authorList>
            <person name="Xi H."/>
        </authorList>
    </citation>
    <scope>NUCLEOTIDE SEQUENCE</scope>
    <source>
        <strain evidence="2">K377</strain>
        <plasmid evidence="2">unnamed2</plasmid>
    </source>
</reference>
<dbReference type="Pfam" id="PF09228">
    <property type="entry name" value="Prok-TraM"/>
    <property type="match status" value="1"/>
</dbReference>
<evidence type="ECO:0000313" key="2">
    <source>
        <dbReference type="EMBL" id="MBF2712903.1"/>
    </source>
</evidence>
<organism evidence="5 9">
    <name type="scientific">Agrobacterium vitis</name>
    <name type="common">Rhizobium vitis</name>
    <dbReference type="NCBI Taxonomy" id="373"/>
    <lineage>
        <taxon>Bacteria</taxon>
        <taxon>Pseudomonadati</taxon>
        <taxon>Pseudomonadota</taxon>
        <taxon>Alphaproteobacteria</taxon>
        <taxon>Hyphomicrobiales</taxon>
        <taxon>Rhizobiaceae</taxon>
        <taxon>Rhizobium/Agrobacterium group</taxon>
        <taxon>Agrobacterium</taxon>
    </lineage>
</organism>
<dbReference type="EMBL" id="MBEV02000011">
    <property type="protein sequence ID" value="MUP07050.1"/>
    <property type="molecule type" value="Genomic_DNA"/>
</dbReference>
<dbReference type="SUPFAM" id="SSF109631">
    <property type="entry name" value="Transcriptional repressor TraM"/>
    <property type="match status" value="1"/>
</dbReference>
<dbReference type="OrthoDB" id="8246915at2"/>